<sequence>MQNDQITIYETENGETNIDVKLKNETIWLTQAQITTLF</sequence>
<evidence type="ECO:0000313" key="2">
    <source>
        <dbReference type="Proteomes" id="UP000320300"/>
    </source>
</evidence>
<protein>
    <recommendedName>
        <fullName evidence="3">Virulence protein RhuM family protein</fullName>
    </recommendedName>
</protein>
<gene>
    <name evidence="1" type="ORF">SAMN06265348_1075</name>
</gene>
<organism evidence="1 2">
    <name type="scientific">Pedobacter westerhofensis</name>
    <dbReference type="NCBI Taxonomy" id="425512"/>
    <lineage>
        <taxon>Bacteria</taxon>
        <taxon>Pseudomonadati</taxon>
        <taxon>Bacteroidota</taxon>
        <taxon>Sphingobacteriia</taxon>
        <taxon>Sphingobacteriales</taxon>
        <taxon>Sphingobacteriaceae</taxon>
        <taxon>Pedobacter</taxon>
    </lineage>
</organism>
<evidence type="ECO:0008006" key="3">
    <source>
        <dbReference type="Google" id="ProtNLM"/>
    </source>
</evidence>
<proteinExistence type="predicted"/>
<dbReference type="EMBL" id="FXTN01000007">
    <property type="protein sequence ID" value="SMO78717.1"/>
    <property type="molecule type" value="Genomic_DNA"/>
</dbReference>
<name>A0A521E464_9SPHI</name>
<accession>A0A521E464</accession>
<evidence type="ECO:0000313" key="1">
    <source>
        <dbReference type="EMBL" id="SMO78717.1"/>
    </source>
</evidence>
<keyword evidence="2" id="KW-1185">Reference proteome</keyword>
<dbReference type="AlphaFoldDB" id="A0A521E464"/>
<reference evidence="1 2" key="1">
    <citation type="submission" date="2017-05" db="EMBL/GenBank/DDBJ databases">
        <authorList>
            <person name="Varghese N."/>
            <person name="Submissions S."/>
        </authorList>
    </citation>
    <scope>NUCLEOTIDE SEQUENCE [LARGE SCALE GENOMIC DNA]</scope>
    <source>
        <strain evidence="1 2">DSM 19036</strain>
    </source>
</reference>
<dbReference type="Proteomes" id="UP000320300">
    <property type="component" value="Unassembled WGS sequence"/>
</dbReference>